<dbReference type="EC" id="1.14.13.-" evidence="5"/>
<accession>A0A085YZB0</accession>
<dbReference type="AlphaFoldDB" id="A0A085YZB0"/>
<dbReference type="InterPro" id="IPR036188">
    <property type="entry name" value="FAD/NAD-bd_sf"/>
</dbReference>
<name>A0A085YZB0_9FLAO</name>
<comment type="catalytic activity">
    <reaction evidence="5">
        <text>a tetracycline + NADPH + O2 + H(+) = an 11a-hydroxytetracycline + NADP(+) + H2O</text>
        <dbReference type="Rhea" id="RHEA:61444"/>
        <dbReference type="ChEBI" id="CHEBI:15377"/>
        <dbReference type="ChEBI" id="CHEBI:15378"/>
        <dbReference type="ChEBI" id="CHEBI:15379"/>
        <dbReference type="ChEBI" id="CHEBI:57783"/>
        <dbReference type="ChEBI" id="CHEBI:58349"/>
        <dbReference type="ChEBI" id="CHEBI:144644"/>
        <dbReference type="ChEBI" id="CHEBI:144645"/>
    </reaction>
</comment>
<feature type="binding site" evidence="5">
    <location>
        <position position="51"/>
    </location>
    <ligand>
        <name>FAD</name>
        <dbReference type="ChEBI" id="CHEBI:57692"/>
    </ligand>
</feature>
<dbReference type="PANTHER" id="PTHR46972:SF1">
    <property type="entry name" value="FAD DEPENDENT OXIDOREDUCTASE DOMAIN-CONTAINING PROTEIN"/>
    <property type="match status" value="1"/>
</dbReference>
<dbReference type="STRING" id="236814.IX39_19790"/>
<evidence type="ECO:0000313" key="8">
    <source>
        <dbReference type="Proteomes" id="UP000028713"/>
    </source>
</evidence>
<dbReference type="PANTHER" id="PTHR46972">
    <property type="entry name" value="MONOOXYGENASE ASQM-RELATED"/>
    <property type="match status" value="1"/>
</dbReference>
<evidence type="ECO:0000313" key="7">
    <source>
        <dbReference type="EMBL" id="KFE97523.1"/>
    </source>
</evidence>
<dbReference type="Gene3D" id="3.50.50.60">
    <property type="entry name" value="FAD/NAD(P)-binding domain"/>
    <property type="match status" value="1"/>
</dbReference>
<feature type="binding site" evidence="5">
    <location>
        <position position="114"/>
    </location>
    <ligand>
        <name>FAD</name>
        <dbReference type="ChEBI" id="CHEBI:57692"/>
    </ligand>
</feature>
<keyword evidence="5" id="KW-0521">NADP</keyword>
<evidence type="ECO:0000256" key="4">
    <source>
        <dbReference type="ARBA" id="ARBA00023033"/>
    </source>
</evidence>
<organism evidence="7 8">
    <name type="scientific">Chryseobacterium formosense</name>
    <dbReference type="NCBI Taxonomy" id="236814"/>
    <lineage>
        <taxon>Bacteria</taxon>
        <taxon>Pseudomonadati</taxon>
        <taxon>Bacteroidota</taxon>
        <taxon>Flavobacteriia</taxon>
        <taxon>Flavobacteriales</taxon>
        <taxon>Weeksellaceae</taxon>
        <taxon>Chryseobacterium group</taxon>
        <taxon>Chryseobacterium</taxon>
    </lineage>
</organism>
<gene>
    <name evidence="7" type="ORF">IX39_19790</name>
</gene>
<keyword evidence="3 5" id="KW-0560">Oxidoreductase</keyword>
<dbReference type="EMBL" id="JPRP01000005">
    <property type="protein sequence ID" value="KFE97523.1"/>
    <property type="molecule type" value="Genomic_DNA"/>
</dbReference>
<feature type="domain" description="FAD-binding" evidence="6">
    <location>
        <begin position="8"/>
        <end position="360"/>
    </location>
</feature>
<keyword evidence="1 5" id="KW-0285">Flavoprotein</keyword>
<dbReference type="InterPro" id="IPR002938">
    <property type="entry name" value="FAD-bd"/>
</dbReference>
<comment type="similarity">
    <text evidence="5">Belongs to the aromatic-ring hydroxylase family. TetX subfamily.</text>
</comment>
<keyword evidence="5" id="KW-0547">Nucleotide-binding</keyword>
<protein>
    <recommendedName>
        <fullName evidence="5">Flavin-dependent monooxygenase</fullName>
    </recommendedName>
    <alternativeName>
        <fullName evidence="5">TetX monooxygenase</fullName>
        <shortName evidence="5">TetX</shortName>
        <ecNumber evidence="5">1.14.13.-</ecNumber>
    </alternativeName>
</protein>
<proteinExistence type="inferred from homology"/>
<dbReference type="SUPFAM" id="SSF51905">
    <property type="entry name" value="FAD/NAD(P)-binding domain"/>
    <property type="match status" value="1"/>
</dbReference>
<dbReference type="GO" id="GO:0005737">
    <property type="term" value="C:cytoplasm"/>
    <property type="evidence" value="ECO:0007669"/>
    <property type="project" value="UniProtKB-SubCell"/>
</dbReference>
<dbReference type="GO" id="GO:0046677">
    <property type="term" value="P:response to antibiotic"/>
    <property type="evidence" value="ECO:0007669"/>
    <property type="project" value="InterPro"/>
</dbReference>
<evidence type="ECO:0000256" key="5">
    <source>
        <dbReference type="HAMAP-Rule" id="MF_00845"/>
    </source>
</evidence>
<evidence type="ECO:0000256" key="2">
    <source>
        <dbReference type="ARBA" id="ARBA00022827"/>
    </source>
</evidence>
<dbReference type="eggNOG" id="COG0654">
    <property type="taxonomic scope" value="Bacteria"/>
</dbReference>
<keyword evidence="2 5" id="KW-0274">FAD</keyword>
<comment type="cofactor">
    <cofactor evidence="5">
        <name>FAD</name>
        <dbReference type="ChEBI" id="CHEBI:57692"/>
    </cofactor>
</comment>
<comment type="domain">
    <text evidence="5">Consists of an N-terminal FAD-binding domain with a Rossman fold and a C-terminal substrate-binding domain.</text>
</comment>
<keyword evidence="8" id="KW-1185">Reference proteome</keyword>
<comment type="subcellular location">
    <subcellularLocation>
        <location evidence="5">Cytoplasm</location>
    </subcellularLocation>
</comment>
<reference evidence="7 8" key="1">
    <citation type="submission" date="2014-07" db="EMBL/GenBank/DDBJ databases">
        <title>Genome of Chryseobacterium formosense LMG 24722.</title>
        <authorList>
            <person name="Pipes S.E."/>
            <person name="Stropko S.J."/>
            <person name="Newman J.D."/>
        </authorList>
    </citation>
    <scope>NUCLEOTIDE SEQUENCE [LARGE SCALE GENOMIC DNA]</scope>
    <source>
        <strain evidence="7 8">LMG 24722</strain>
    </source>
</reference>
<dbReference type="OrthoDB" id="9782160at2"/>
<evidence type="ECO:0000256" key="3">
    <source>
        <dbReference type="ARBA" id="ARBA00023002"/>
    </source>
</evidence>
<comment type="caution">
    <text evidence="7">The sequence shown here is derived from an EMBL/GenBank/DDBJ whole genome shotgun (WGS) entry which is preliminary data.</text>
</comment>
<dbReference type="RefSeq" id="WP_034679485.1">
    <property type="nucleotide sequence ID" value="NZ_FPAP01000003.1"/>
</dbReference>
<dbReference type="GO" id="GO:0004497">
    <property type="term" value="F:monooxygenase activity"/>
    <property type="evidence" value="ECO:0007669"/>
    <property type="project" value="UniProtKB-UniRule"/>
</dbReference>
<dbReference type="InterPro" id="IPR043683">
    <property type="entry name" value="TetX_monooxygenase"/>
</dbReference>
<keyword evidence="5" id="KW-0963">Cytoplasm</keyword>
<evidence type="ECO:0000256" key="1">
    <source>
        <dbReference type="ARBA" id="ARBA00022630"/>
    </source>
</evidence>
<dbReference type="GO" id="GO:0071949">
    <property type="term" value="F:FAD binding"/>
    <property type="evidence" value="ECO:0007669"/>
    <property type="project" value="InterPro"/>
</dbReference>
<sequence length="388" mass="43409">MVSIQNKKIAIIGGGPSGLTLARLLQLKGYEVKVYERDTDKNVRQQGATLDLHEESGLKALIAAGLLGDFKKHYRPDADKLRLTDHNAVVHFDDHTSEIPVAQNGGSFRPEIDRGPFRDLLISSLKKDTIVWNSKFVSLKAKDEGWDLIFDNGNTVYADLVIAADGANSKIRNYITDVASVYSGLTIVEGNIYNAARNAPNLWKLAKGGKIFALGFEKSIILSTKGDGSLSFYTGTKEKKDWVKTSGINFENKEAVYDWFKGRFADWGSEWHELFGSDESYFVPRPQYHFPTDQQWQSLSNLTMLGDAAHRMPPYAGEGVNMAMLDALELAEQLTAKGFSDIKTAISKYEIAMRQRAAKITEITLESMENMHSKEALKFLLDTFNRLH</sequence>
<dbReference type="Pfam" id="PF01494">
    <property type="entry name" value="FAD_binding_3"/>
    <property type="match status" value="1"/>
</dbReference>
<dbReference type="PRINTS" id="PR00420">
    <property type="entry name" value="RNGMNOXGNASE"/>
</dbReference>
<feature type="binding site" evidence="5">
    <location>
        <position position="44"/>
    </location>
    <ligand>
        <name>NADPH</name>
        <dbReference type="ChEBI" id="CHEBI:57783"/>
    </ligand>
</feature>
<comment type="subunit">
    <text evidence="5">Monomer.</text>
</comment>
<feature type="binding site" evidence="5">
    <location>
        <position position="307"/>
    </location>
    <ligand>
        <name>FAD</name>
        <dbReference type="ChEBI" id="CHEBI:57692"/>
    </ligand>
</feature>
<keyword evidence="4 5" id="KW-0503">Monooxygenase</keyword>
<dbReference type="HAMAP" id="MF_00845">
    <property type="entry name" value="TetX_monooxygenase"/>
    <property type="match status" value="1"/>
</dbReference>
<dbReference type="Proteomes" id="UP000028713">
    <property type="component" value="Unassembled WGS sequence"/>
</dbReference>
<comment type="function">
    <text evidence="5">An FAD-requiring monooxygenase active on some tetracycline antibiotic derivatives, which leads to their inactivation. Hydroxylates carbon 11a of tetracycline and some analogs.</text>
</comment>
<evidence type="ECO:0000259" key="6">
    <source>
        <dbReference type="Pfam" id="PF01494"/>
    </source>
</evidence>